<dbReference type="RefSeq" id="WP_229703689.1">
    <property type="nucleotide sequence ID" value="NZ_BMMM01000021.1"/>
</dbReference>
<feature type="transmembrane region" description="Helical" evidence="2">
    <location>
        <begin position="29"/>
        <end position="46"/>
    </location>
</feature>
<gene>
    <name evidence="3" type="ORF">GCM10011579_082490</name>
</gene>
<dbReference type="Proteomes" id="UP000600365">
    <property type="component" value="Unassembled WGS sequence"/>
</dbReference>
<name>A0A918D9Z3_9ACTN</name>
<feature type="region of interest" description="Disordered" evidence="1">
    <location>
        <begin position="51"/>
        <end position="83"/>
    </location>
</feature>
<proteinExistence type="predicted"/>
<evidence type="ECO:0000256" key="1">
    <source>
        <dbReference type="SAM" id="MobiDB-lite"/>
    </source>
</evidence>
<evidence type="ECO:0000313" key="3">
    <source>
        <dbReference type="EMBL" id="GGN88629.1"/>
    </source>
</evidence>
<evidence type="ECO:0000313" key="4">
    <source>
        <dbReference type="Proteomes" id="UP000600365"/>
    </source>
</evidence>
<keyword evidence="2" id="KW-0812">Transmembrane</keyword>
<protein>
    <submittedName>
        <fullName evidence="3">Uncharacterized protein</fullName>
    </submittedName>
</protein>
<organism evidence="3 4">
    <name type="scientific">Streptomyces albiflavescens</name>
    <dbReference type="NCBI Taxonomy" id="1623582"/>
    <lineage>
        <taxon>Bacteria</taxon>
        <taxon>Bacillati</taxon>
        <taxon>Actinomycetota</taxon>
        <taxon>Actinomycetes</taxon>
        <taxon>Kitasatosporales</taxon>
        <taxon>Streptomycetaceae</taxon>
        <taxon>Streptomyces</taxon>
    </lineage>
</organism>
<comment type="caution">
    <text evidence="3">The sequence shown here is derived from an EMBL/GenBank/DDBJ whole genome shotgun (WGS) entry which is preliminary data.</text>
</comment>
<keyword evidence="2" id="KW-1133">Transmembrane helix</keyword>
<reference evidence="3 4" key="1">
    <citation type="journal article" date="2014" name="Int. J. Syst. Evol. Microbiol.">
        <title>Complete genome sequence of Corynebacterium casei LMG S-19264T (=DSM 44701T), isolated from a smear-ripened cheese.</title>
        <authorList>
            <consortium name="US DOE Joint Genome Institute (JGI-PGF)"/>
            <person name="Walter F."/>
            <person name="Albersmeier A."/>
            <person name="Kalinowski J."/>
            <person name="Ruckert C."/>
        </authorList>
    </citation>
    <scope>NUCLEOTIDE SEQUENCE [LARGE SCALE GENOMIC DNA]</scope>
    <source>
        <strain evidence="3 4">CGMCC 4.7111</strain>
    </source>
</reference>
<keyword evidence="2" id="KW-0472">Membrane</keyword>
<keyword evidence="4" id="KW-1185">Reference proteome</keyword>
<evidence type="ECO:0000256" key="2">
    <source>
        <dbReference type="SAM" id="Phobius"/>
    </source>
</evidence>
<dbReference type="EMBL" id="BMMM01000021">
    <property type="protein sequence ID" value="GGN88629.1"/>
    <property type="molecule type" value="Genomic_DNA"/>
</dbReference>
<sequence>MIGQYLGFAATLVVAVASAFGATFLPESAIPYLGLLPLALGLKAAWQSWKHRDGEDDGQETTEGGPKNGRGCGAPRLQRACRR</sequence>
<dbReference type="AlphaFoldDB" id="A0A918D9Z3"/>
<accession>A0A918D9Z3</accession>